<feature type="region of interest" description="Disordered" evidence="2">
    <location>
        <begin position="518"/>
        <end position="547"/>
    </location>
</feature>
<dbReference type="Proteomes" id="UP000825729">
    <property type="component" value="Unassembled WGS sequence"/>
</dbReference>
<feature type="region of interest" description="Disordered" evidence="2">
    <location>
        <begin position="652"/>
        <end position="671"/>
    </location>
</feature>
<evidence type="ECO:0000256" key="2">
    <source>
        <dbReference type="SAM" id="MobiDB-lite"/>
    </source>
</evidence>
<keyword evidence="4" id="KW-1185">Reference proteome</keyword>
<protein>
    <submittedName>
        <fullName evidence="3">Uncharacterized protein</fullName>
    </submittedName>
</protein>
<feature type="compositionally biased region" description="Basic and acidic residues" evidence="2">
    <location>
        <begin position="652"/>
        <end position="661"/>
    </location>
</feature>
<sequence>MASELRFTEEDMEIDQGLGYPKAFAKLCRQPQLRNPYKHGPPFSYIPYSMQPQDSLMASDMNEIFPIIDHNKEPSMNPRHYVNLLWKQLNHLGNAGFDPTKFRVDPYGNVLYFHADMGSPLAWDIDHWFPCSRGGRTVPSNLRILQWQVSQRKGDKLEFLVPWWDLQLGISVNQFISIFASTNSDFRNRAFSWLFLDGENEELSGSQVVESHTFPQHFIEMEQKLGPASAAIVYTRGDMDSIALRSIDLNRNARPNSSSFGLKRLATEEDDTSCKAIQRFRPSMSKENEKSEKCSDQYLAIALARDSLRERNEKEKKLLEIENLENELGELKQRNEEERLTLQELELTLIKRKRRSEKCRRLAEAQSSYKASLEKMIRDAMHQSVVYKEQIRLTQAANNTLAARLEAQKAICDSSKRELQKRLKQRDEIESQLRPFYNDQVRKRSRIDNGPFDERYDENLHLLPLQKELRLFLEDEQKASGVGEKKQDEEERMKFFDAKDKEQLEEIQLDEELQKLTLGAGNLRTKQRQKKSKSVPHSPKKHEDEDYTRKIGKGNVEKWLKMLLDNTQEGSLSDLPSPNHDDEKVSMTEEIAQKLNLRDQQEDLETSRLDATAENNKAKTEVVKSTINMVSKYAEETDIGLASSVWKKTCEDRERGGEKTGKSKGIVRSESTRTFRSIPSSPSVILGMKKGVDCIGKKPLVIDDEDEDGDISHLVMTNKSAKASIRSYTKAFKKAVKI</sequence>
<name>A0AAV7FHI7_ARIFI</name>
<proteinExistence type="predicted"/>
<dbReference type="PANTHER" id="PTHR33427">
    <property type="entry name" value="HNH ENDONUCLEASE"/>
    <property type="match status" value="1"/>
</dbReference>
<dbReference type="AlphaFoldDB" id="A0AAV7FHI7"/>
<evidence type="ECO:0000256" key="1">
    <source>
        <dbReference type="SAM" id="Coils"/>
    </source>
</evidence>
<dbReference type="PANTHER" id="PTHR33427:SF2">
    <property type="entry name" value="TRICHOHYALIN"/>
    <property type="match status" value="1"/>
</dbReference>
<evidence type="ECO:0000313" key="3">
    <source>
        <dbReference type="EMBL" id="KAG9459407.1"/>
    </source>
</evidence>
<accession>A0AAV7FHI7</accession>
<comment type="caution">
    <text evidence="3">The sequence shown here is derived from an EMBL/GenBank/DDBJ whole genome shotgun (WGS) entry which is preliminary data.</text>
</comment>
<evidence type="ECO:0000313" key="4">
    <source>
        <dbReference type="Proteomes" id="UP000825729"/>
    </source>
</evidence>
<reference evidence="3 4" key="1">
    <citation type="submission" date="2021-07" db="EMBL/GenBank/DDBJ databases">
        <title>The Aristolochia fimbriata genome: insights into angiosperm evolution, floral development and chemical biosynthesis.</title>
        <authorList>
            <person name="Jiao Y."/>
        </authorList>
    </citation>
    <scope>NUCLEOTIDE SEQUENCE [LARGE SCALE GENOMIC DNA]</scope>
    <source>
        <strain evidence="3">IBCAS-2021</strain>
        <tissue evidence="3">Leaf</tissue>
    </source>
</reference>
<dbReference type="EMBL" id="JAINDJ010000002">
    <property type="protein sequence ID" value="KAG9459407.1"/>
    <property type="molecule type" value="Genomic_DNA"/>
</dbReference>
<feature type="coiled-coil region" evidence="1">
    <location>
        <begin position="304"/>
        <end position="348"/>
    </location>
</feature>
<gene>
    <name evidence="3" type="ORF">H6P81_003915</name>
</gene>
<organism evidence="3 4">
    <name type="scientific">Aristolochia fimbriata</name>
    <name type="common">White veined hardy Dutchman's pipe vine</name>
    <dbReference type="NCBI Taxonomy" id="158543"/>
    <lineage>
        <taxon>Eukaryota</taxon>
        <taxon>Viridiplantae</taxon>
        <taxon>Streptophyta</taxon>
        <taxon>Embryophyta</taxon>
        <taxon>Tracheophyta</taxon>
        <taxon>Spermatophyta</taxon>
        <taxon>Magnoliopsida</taxon>
        <taxon>Magnoliidae</taxon>
        <taxon>Piperales</taxon>
        <taxon>Aristolochiaceae</taxon>
        <taxon>Aristolochia</taxon>
    </lineage>
</organism>
<feature type="compositionally biased region" description="Basic residues" evidence="2">
    <location>
        <begin position="525"/>
        <end position="540"/>
    </location>
</feature>
<keyword evidence="1" id="KW-0175">Coiled coil</keyword>